<dbReference type="InterPro" id="IPR002397">
    <property type="entry name" value="Cyt_P450_B"/>
</dbReference>
<reference evidence="3 4" key="1">
    <citation type="journal article" date="2019" name="Int. J. Syst. Evol. Microbiol.">
        <title>The Global Catalogue of Microorganisms (GCM) 10K type strain sequencing project: providing services to taxonomists for standard genome sequencing and annotation.</title>
        <authorList>
            <consortium name="The Broad Institute Genomics Platform"/>
            <consortium name="The Broad Institute Genome Sequencing Center for Infectious Disease"/>
            <person name="Wu L."/>
            <person name="Ma J."/>
        </authorList>
    </citation>
    <scope>NUCLEOTIDE SEQUENCE [LARGE SCALE GENOMIC DNA]</scope>
    <source>
        <strain evidence="3 4">JCM 6833</strain>
    </source>
</reference>
<organism evidence="3 4">
    <name type="scientific">Actinomadura fulvescens</name>
    <dbReference type="NCBI Taxonomy" id="46160"/>
    <lineage>
        <taxon>Bacteria</taxon>
        <taxon>Bacillati</taxon>
        <taxon>Actinomycetota</taxon>
        <taxon>Actinomycetes</taxon>
        <taxon>Streptosporangiales</taxon>
        <taxon>Thermomonosporaceae</taxon>
        <taxon>Actinomadura</taxon>
    </lineage>
</organism>
<evidence type="ECO:0000313" key="4">
    <source>
        <dbReference type="Proteomes" id="UP001501509"/>
    </source>
</evidence>
<keyword evidence="2" id="KW-0560">Oxidoreductase</keyword>
<dbReference type="InterPro" id="IPR001128">
    <property type="entry name" value="Cyt_P450"/>
</dbReference>
<dbReference type="InterPro" id="IPR036396">
    <property type="entry name" value="Cyt_P450_sf"/>
</dbReference>
<keyword evidence="4" id="KW-1185">Reference proteome</keyword>
<dbReference type="PANTHER" id="PTHR46696">
    <property type="entry name" value="P450, PUTATIVE (EUROFUNG)-RELATED"/>
    <property type="match status" value="1"/>
</dbReference>
<proteinExistence type="inferred from homology"/>
<dbReference type="SUPFAM" id="SSF48264">
    <property type="entry name" value="Cytochrome P450"/>
    <property type="match status" value="1"/>
</dbReference>
<keyword evidence="2" id="KW-0479">Metal-binding</keyword>
<evidence type="ECO:0000256" key="2">
    <source>
        <dbReference type="RuleBase" id="RU000461"/>
    </source>
</evidence>
<comment type="similarity">
    <text evidence="1 2">Belongs to the cytochrome P450 family.</text>
</comment>
<keyword evidence="2" id="KW-0408">Iron</keyword>
<sequence length="435" mass="47360">MALTEQPESSICPHFPFPRQDVPAEGVPWGPDHDPLGLAPHYEELGLVTRVSLSDGQEAHLVTGHAECVEVLRDETRFVRGATPGWPAPDGIRPYPTTAPTLLCMDGKQHRLIRGLAGNAFATATIHRYRPMVQTLTTRLVEDMLNTSQPVEVNQALGMPLTLGIIGAVMGVPEQDLPQFAVWGDLFLSTGPDRDDDNSRAKQEMAAYMGQAIGQRMASLDSAPPDELMTSIAARAAAHIADNPGQAEQTMTDTVIFAASLVIAGWETTAAAIASFLFRLLTHHGHDGTTLYRQLCTHPERIPTAVEELMRTIPNAAFESAQPRRAIVDTELAGVPIKAGDLVIAAIDRANRDPRTFNDPDQLDFTRAAASQHLGFGGGPHICMGAPLARLELNVVLETLTQRAPNLRLHTPPQDVQWNTATTIRRPAELWIQLR</sequence>
<evidence type="ECO:0000256" key="1">
    <source>
        <dbReference type="ARBA" id="ARBA00010617"/>
    </source>
</evidence>
<dbReference type="InterPro" id="IPR017972">
    <property type="entry name" value="Cyt_P450_CS"/>
</dbReference>
<evidence type="ECO:0000313" key="3">
    <source>
        <dbReference type="EMBL" id="GAA2581945.1"/>
    </source>
</evidence>
<dbReference type="PRINTS" id="PR00385">
    <property type="entry name" value="P450"/>
</dbReference>
<gene>
    <name evidence="3" type="ORF">GCM10010411_13310</name>
</gene>
<protein>
    <submittedName>
        <fullName evidence="3">Cytochrome P450</fullName>
    </submittedName>
</protein>
<dbReference type="EMBL" id="BAAATD010000001">
    <property type="protein sequence ID" value="GAA2581945.1"/>
    <property type="molecule type" value="Genomic_DNA"/>
</dbReference>
<comment type="caution">
    <text evidence="3">The sequence shown here is derived from an EMBL/GenBank/DDBJ whole genome shotgun (WGS) entry which is preliminary data.</text>
</comment>
<keyword evidence="2" id="KW-0503">Monooxygenase</keyword>
<dbReference type="Proteomes" id="UP001501509">
    <property type="component" value="Unassembled WGS sequence"/>
</dbReference>
<dbReference type="Pfam" id="PF00067">
    <property type="entry name" value="p450"/>
    <property type="match status" value="1"/>
</dbReference>
<keyword evidence="2" id="KW-0349">Heme</keyword>
<dbReference type="PRINTS" id="PR00359">
    <property type="entry name" value="BP450"/>
</dbReference>
<dbReference type="PROSITE" id="PS00086">
    <property type="entry name" value="CYTOCHROME_P450"/>
    <property type="match status" value="1"/>
</dbReference>
<dbReference type="PANTHER" id="PTHR46696:SF1">
    <property type="entry name" value="CYTOCHROME P450 YJIB-RELATED"/>
    <property type="match status" value="1"/>
</dbReference>
<dbReference type="Gene3D" id="1.10.630.10">
    <property type="entry name" value="Cytochrome P450"/>
    <property type="match status" value="1"/>
</dbReference>
<name>A0ABN3PFI9_9ACTN</name>
<accession>A0ABN3PFI9</accession>